<name>A0A9P5AGY2_9HYPO</name>
<evidence type="ECO:0000313" key="1">
    <source>
        <dbReference type="EMBL" id="KAF4338514.1"/>
    </source>
</evidence>
<comment type="caution">
    <text evidence="1">The sequence shown here is derived from an EMBL/GenBank/DDBJ whole genome shotgun (WGS) entry which is preliminary data.</text>
</comment>
<gene>
    <name evidence="1" type="ORF">FBEOM_7553</name>
</gene>
<organism evidence="1 2">
    <name type="scientific">Fusarium beomiforme</name>
    <dbReference type="NCBI Taxonomy" id="44412"/>
    <lineage>
        <taxon>Eukaryota</taxon>
        <taxon>Fungi</taxon>
        <taxon>Dikarya</taxon>
        <taxon>Ascomycota</taxon>
        <taxon>Pezizomycotina</taxon>
        <taxon>Sordariomycetes</taxon>
        <taxon>Hypocreomycetidae</taxon>
        <taxon>Hypocreales</taxon>
        <taxon>Nectriaceae</taxon>
        <taxon>Fusarium</taxon>
        <taxon>Fusarium burgessii species complex</taxon>
    </lineage>
</organism>
<dbReference type="OrthoDB" id="5020061at2759"/>
<reference evidence="1" key="2">
    <citation type="submission" date="2020-02" db="EMBL/GenBank/DDBJ databases">
        <title>Identification and distribution of gene clusters putatively required for synthesis of sphingolipid metabolism inhibitors in phylogenetically diverse species of the filamentous fungus Fusarium.</title>
        <authorList>
            <person name="Kim H.-S."/>
            <person name="Busman M."/>
            <person name="Brown D.W."/>
            <person name="Divon H."/>
            <person name="Uhlig S."/>
            <person name="Proctor R.H."/>
        </authorList>
    </citation>
    <scope>NUCLEOTIDE SEQUENCE</scope>
    <source>
        <strain evidence="1">NRRL 25174</strain>
    </source>
</reference>
<keyword evidence="2" id="KW-1185">Reference proteome</keyword>
<dbReference type="EMBL" id="PVQB02000340">
    <property type="protein sequence ID" value="KAF4338514.1"/>
    <property type="molecule type" value="Genomic_DNA"/>
</dbReference>
<proteinExistence type="predicted"/>
<evidence type="ECO:0000313" key="2">
    <source>
        <dbReference type="Proteomes" id="UP000730481"/>
    </source>
</evidence>
<accession>A0A9P5AGY2</accession>
<dbReference type="Proteomes" id="UP000730481">
    <property type="component" value="Unassembled WGS sequence"/>
</dbReference>
<reference evidence="1" key="1">
    <citation type="journal article" date="2017" name="Mycologia">
        <title>Fusarium algeriense, sp. nov., a novel toxigenic crown rot pathogen of durum wheat from Algeria is nested in the Fusarium burgessii species complex.</title>
        <authorList>
            <person name="Laraba I."/>
            <person name="Keddad A."/>
            <person name="Boureghda H."/>
            <person name="Abdallah N."/>
            <person name="Vaughan M.M."/>
            <person name="Proctor R.H."/>
            <person name="Busman M."/>
            <person name="O'Donnell K."/>
        </authorList>
    </citation>
    <scope>NUCLEOTIDE SEQUENCE</scope>
    <source>
        <strain evidence="1">NRRL 25174</strain>
    </source>
</reference>
<dbReference type="AlphaFoldDB" id="A0A9P5AGY2"/>
<sequence>MSYSAVEGDLTEIHFDTLCKIDDVTKMLDVLLAANEDDAKRWSSCPSFGRFVHKIFWLSQSTPQLAPTHPDCSINLDHPFHFSPPSNLDSAPQEDEIIITLPNPSTGEPVVIPVLEILAGLHGYTQHELSSVC</sequence>
<protein>
    <submittedName>
        <fullName evidence="1">Uncharacterized protein</fullName>
    </submittedName>
</protein>